<name>A0AAV7MG29_PLEWA</name>
<organism evidence="2 3">
    <name type="scientific">Pleurodeles waltl</name>
    <name type="common">Iberian ribbed newt</name>
    <dbReference type="NCBI Taxonomy" id="8319"/>
    <lineage>
        <taxon>Eukaryota</taxon>
        <taxon>Metazoa</taxon>
        <taxon>Chordata</taxon>
        <taxon>Craniata</taxon>
        <taxon>Vertebrata</taxon>
        <taxon>Euteleostomi</taxon>
        <taxon>Amphibia</taxon>
        <taxon>Batrachia</taxon>
        <taxon>Caudata</taxon>
        <taxon>Salamandroidea</taxon>
        <taxon>Salamandridae</taxon>
        <taxon>Pleurodelinae</taxon>
        <taxon>Pleurodeles</taxon>
    </lineage>
</organism>
<keyword evidence="3" id="KW-1185">Reference proteome</keyword>
<sequence>MGPVRGTGDHTCPRSVPGMSERETKCPEAFASSRAACINRGNSDTGIEAQDLLLTGDASLHSTWLQMFVHLPSRHESALEGWSCDPQTCVKTHSSLWTRPRHLRAQGTPRGAHQALANTCTRGRRKQEPHGGHPLTPQTRTPHRRGEGGTVPSGTTDVCEVTGGVMVASGTTDVCEVTGGVMVASGTTDVCEVSGGVMVPSGTTDVCEVTGRSEGAFRHY</sequence>
<feature type="region of interest" description="Disordered" evidence="1">
    <location>
        <begin position="122"/>
        <end position="157"/>
    </location>
</feature>
<feature type="region of interest" description="Disordered" evidence="1">
    <location>
        <begin position="1"/>
        <end position="23"/>
    </location>
</feature>
<reference evidence="2" key="1">
    <citation type="journal article" date="2022" name="bioRxiv">
        <title>Sequencing and chromosome-scale assembly of the giantPleurodeles waltlgenome.</title>
        <authorList>
            <person name="Brown T."/>
            <person name="Elewa A."/>
            <person name="Iarovenko S."/>
            <person name="Subramanian E."/>
            <person name="Araus A.J."/>
            <person name="Petzold A."/>
            <person name="Susuki M."/>
            <person name="Suzuki K.-i.T."/>
            <person name="Hayashi T."/>
            <person name="Toyoda A."/>
            <person name="Oliveira C."/>
            <person name="Osipova E."/>
            <person name="Leigh N.D."/>
            <person name="Simon A."/>
            <person name="Yun M.H."/>
        </authorList>
    </citation>
    <scope>NUCLEOTIDE SEQUENCE</scope>
    <source>
        <strain evidence="2">20211129_DDA</strain>
        <tissue evidence="2">Liver</tissue>
    </source>
</reference>
<gene>
    <name evidence="2" type="ORF">NDU88_000165</name>
</gene>
<protein>
    <submittedName>
        <fullName evidence="2">Uncharacterized protein</fullName>
    </submittedName>
</protein>
<dbReference type="Proteomes" id="UP001066276">
    <property type="component" value="Chromosome 9"/>
</dbReference>
<dbReference type="EMBL" id="JANPWB010000013">
    <property type="protein sequence ID" value="KAJ1102721.1"/>
    <property type="molecule type" value="Genomic_DNA"/>
</dbReference>
<accession>A0AAV7MG29</accession>
<dbReference type="AlphaFoldDB" id="A0AAV7MG29"/>
<proteinExistence type="predicted"/>
<evidence type="ECO:0000256" key="1">
    <source>
        <dbReference type="SAM" id="MobiDB-lite"/>
    </source>
</evidence>
<comment type="caution">
    <text evidence="2">The sequence shown here is derived from an EMBL/GenBank/DDBJ whole genome shotgun (WGS) entry which is preliminary data.</text>
</comment>
<evidence type="ECO:0000313" key="2">
    <source>
        <dbReference type="EMBL" id="KAJ1102721.1"/>
    </source>
</evidence>
<evidence type="ECO:0000313" key="3">
    <source>
        <dbReference type="Proteomes" id="UP001066276"/>
    </source>
</evidence>